<dbReference type="AlphaFoldDB" id="A0A6G1KVS0"/>
<dbReference type="OrthoDB" id="3924764at2759"/>
<gene>
    <name evidence="2" type="ORF">EJ03DRAFT_17279</name>
</gene>
<evidence type="ECO:0000256" key="1">
    <source>
        <dbReference type="SAM" id="SignalP"/>
    </source>
</evidence>
<name>A0A6G1KVS0_9PEZI</name>
<evidence type="ECO:0000313" key="3">
    <source>
        <dbReference type="Proteomes" id="UP000799436"/>
    </source>
</evidence>
<keyword evidence="3" id="KW-1185">Reference proteome</keyword>
<keyword evidence="1" id="KW-0732">Signal</keyword>
<feature type="signal peptide" evidence="1">
    <location>
        <begin position="1"/>
        <end position="16"/>
    </location>
</feature>
<dbReference type="EMBL" id="ML995912">
    <property type="protein sequence ID" value="KAF2764697.1"/>
    <property type="molecule type" value="Genomic_DNA"/>
</dbReference>
<protein>
    <recommendedName>
        <fullName evidence="4">CBM1 domain-containing protein</fullName>
    </recommendedName>
</protein>
<accession>A0A6G1KVS0</accession>
<sequence>MLLLTLLLTLTTTTTTTTTATAAVLQRTAASMTASPPSNTTTPSSTYYIAQPGLAYAIPKEIPAVSATTTLATAHQTSSPAATALTTTEARIAISVCTPVSACVDAVSCGVRYGGCYDVNFCDGNTSPMAIPTC</sequence>
<feature type="chain" id="PRO_5026275049" description="CBM1 domain-containing protein" evidence="1">
    <location>
        <begin position="17"/>
        <end position="134"/>
    </location>
</feature>
<evidence type="ECO:0008006" key="4">
    <source>
        <dbReference type="Google" id="ProtNLM"/>
    </source>
</evidence>
<proteinExistence type="predicted"/>
<organism evidence="2 3">
    <name type="scientific">Teratosphaeria nubilosa</name>
    <dbReference type="NCBI Taxonomy" id="161662"/>
    <lineage>
        <taxon>Eukaryota</taxon>
        <taxon>Fungi</taxon>
        <taxon>Dikarya</taxon>
        <taxon>Ascomycota</taxon>
        <taxon>Pezizomycotina</taxon>
        <taxon>Dothideomycetes</taxon>
        <taxon>Dothideomycetidae</taxon>
        <taxon>Mycosphaerellales</taxon>
        <taxon>Teratosphaeriaceae</taxon>
        <taxon>Teratosphaeria</taxon>
    </lineage>
</organism>
<reference evidence="2" key="1">
    <citation type="journal article" date="2020" name="Stud. Mycol.">
        <title>101 Dothideomycetes genomes: a test case for predicting lifestyles and emergence of pathogens.</title>
        <authorList>
            <person name="Haridas S."/>
            <person name="Albert R."/>
            <person name="Binder M."/>
            <person name="Bloem J."/>
            <person name="Labutti K."/>
            <person name="Salamov A."/>
            <person name="Andreopoulos B."/>
            <person name="Baker S."/>
            <person name="Barry K."/>
            <person name="Bills G."/>
            <person name="Bluhm B."/>
            <person name="Cannon C."/>
            <person name="Castanera R."/>
            <person name="Culley D."/>
            <person name="Daum C."/>
            <person name="Ezra D."/>
            <person name="Gonzalez J."/>
            <person name="Henrissat B."/>
            <person name="Kuo A."/>
            <person name="Liang C."/>
            <person name="Lipzen A."/>
            <person name="Lutzoni F."/>
            <person name="Magnuson J."/>
            <person name="Mondo S."/>
            <person name="Nolan M."/>
            <person name="Ohm R."/>
            <person name="Pangilinan J."/>
            <person name="Park H.-J."/>
            <person name="Ramirez L."/>
            <person name="Alfaro M."/>
            <person name="Sun H."/>
            <person name="Tritt A."/>
            <person name="Yoshinaga Y."/>
            <person name="Zwiers L.-H."/>
            <person name="Turgeon B."/>
            <person name="Goodwin S."/>
            <person name="Spatafora J."/>
            <person name="Crous P."/>
            <person name="Grigoriev I."/>
        </authorList>
    </citation>
    <scope>NUCLEOTIDE SEQUENCE</scope>
    <source>
        <strain evidence="2">CBS 116005</strain>
    </source>
</reference>
<dbReference type="Proteomes" id="UP000799436">
    <property type="component" value="Unassembled WGS sequence"/>
</dbReference>
<evidence type="ECO:0000313" key="2">
    <source>
        <dbReference type="EMBL" id="KAF2764697.1"/>
    </source>
</evidence>